<evidence type="ECO:0000313" key="2">
    <source>
        <dbReference type="Proteomes" id="UP001605036"/>
    </source>
</evidence>
<name>A0ABD1XPT7_9MARC</name>
<protein>
    <submittedName>
        <fullName evidence="1">Uncharacterized protein</fullName>
    </submittedName>
</protein>
<keyword evidence="2" id="KW-1185">Reference proteome</keyword>
<accession>A0ABD1XPT7</accession>
<organism evidence="1 2">
    <name type="scientific">Riccia fluitans</name>
    <dbReference type="NCBI Taxonomy" id="41844"/>
    <lineage>
        <taxon>Eukaryota</taxon>
        <taxon>Viridiplantae</taxon>
        <taxon>Streptophyta</taxon>
        <taxon>Embryophyta</taxon>
        <taxon>Marchantiophyta</taxon>
        <taxon>Marchantiopsida</taxon>
        <taxon>Marchantiidae</taxon>
        <taxon>Marchantiales</taxon>
        <taxon>Ricciaceae</taxon>
        <taxon>Riccia</taxon>
    </lineage>
</organism>
<dbReference type="EMBL" id="JBHFFA010000007">
    <property type="protein sequence ID" value="KAL2610784.1"/>
    <property type="molecule type" value="Genomic_DNA"/>
</dbReference>
<sequence length="145" mass="16706">MGRHTLVGDFRHSLIARIDKKRVWSSSLVTHAAFLNESTVQLVVTSTTNITDKEFDWISSLSKKRPLRLRRLGVPRGYQYFSLLNIFFCFIVSSSTPGLDLFISDSRREVVQNPLSYRIITEGFIRRSKKEQINQVRIKDNGSVT</sequence>
<dbReference type="AlphaFoldDB" id="A0ABD1XPT7"/>
<evidence type="ECO:0000313" key="1">
    <source>
        <dbReference type="EMBL" id="KAL2610784.1"/>
    </source>
</evidence>
<gene>
    <name evidence="1" type="ORF">R1flu_022476</name>
</gene>
<comment type="caution">
    <text evidence="1">The sequence shown here is derived from an EMBL/GenBank/DDBJ whole genome shotgun (WGS) entry which is preliminary data.</text>
</comment>
<reference evidence="1 2" key="1">
    <citation type="submission" date="2024-09" db="EMBL/GenBank/DDBJ databases">
        <title>Chromosome-scale assembly of Riccia fluitans.</title>
        <authorList>
            <person name="Paukszto L."/>
            <person name="Sawicki J."/>
            <person name="Karawczyk K."/>
            <person name="Piernik-Szablinska J."/>
            <person name="Szczecinska M."/>
            <person name="Mazdziarz M."/>
        </authorList>
    </citation>
    <scope>NUCLEOTIDE SEQUENCE [LARGE SCALE GENOMIC DNA]</scope>
    <source>
        <strain evidence="1">Rf_01</strain>
        <tissue evidence="1">Aerial parts of the thallus</tissue>
    </source>
</reference>
<dbReference type="Proteomes" id="UP001605036">
    <property type="component" value="Unassembled WGS sequence"/>
</dbReference>
<proteinExistence type="predicted"/>